<evidence type="ECO:0000256" key="13">
    <source>
        <dbReference type="RuleBase" id="RU000578"/>
    </source>
</evidence>
<dbReference type="EMBL" id="JACSPV010000016">
    <property type="protein sequence ID" value="MBD8005573.1"/>
    <property type="molecule type" value="Genomic_DNA"/>
</dbReference>
<evidence type="ECO:0000256" key="7">
    <source>
        <dbReference type="ARBA" id="ARBA00022763"/>
    </source>
</evidence>
<evidence type="ECO:0000313" key="16">
    <source>
        <dbReference type="Proteomes" id="UP000648182"/>
    </source>
</evidence>
<keyword evidence="4 12" id="KW-0963">Cytoplasm</keyword>
<keyword evidence="11 12" id="KW-0742">SOS response</keyword>
<evidence type="ECO:0000256" key="11">
    <source>
        <dbReference type="ARBA" id="ARBA00023236"/>
    </source>
</evidence>
<evidence type="ECO:0000256" key="1">
    <source>
        <dbReference type="ARBA" id="ARBA00004496"/>
    </source>
</evidence>
<dbReference type="Gene3D" id="1.20.1050.90">
    <property type="entry name" value="RecF/RecN/SMC, N-terminal domain"/>
    <property type="match status" value="1"/>
</dbReference>
<dbReference type="InterPro" id="IPR042174">
    <property type="entry name" value="RecF_2"/>
</dbReference>
<dbReference type="HAMAP" id="MF_00365">
    <property type="entry name" value="RecF"/>
    <property type="match status" value="1"/>
</dbReference>
<dbReference type="Pfam" id="PF02463">
    <property type="entry name" value="SMC_N"/>
    <property type="match status" value="1"/>
</dbReference>
<dbReference type="PANTHER" id="PTHR32182:SF0">
    <property type="entry name" value="DNA REPLICATION AND REPAIR PROTEIN RECF"/>
    <property type="match status" value="1"/>
</dbReference>
<keyword evidence="6 12" id="KW-0547">Nucleotide-binding</keyword>
<evidence type="ECO:0000256" key="9">
    <source>
        <dbReference type="ARBA" id="ARBA00023125"/>
    </source>
</evidence>
<feature type="binding site" evidence="12">
    <location>
        <begin position="30"/>
        <end position="37"/>
    </location>
    <ligand>
        <name>ATP</name>
        <dbReference type="ChEBI" id="CHEBI:30616"/>
    </ligand>
</feature>
<keyword evidence="7 12" id="KW-0227">DNA damage</keyword>
<dbReference type="SUPFAM" id="SSF52540">
    <property type="entry name" value="P-loop containing nucleoside triphosphate hydrolases"/>
    <property type="match status" value="1"/>
</dbReference>
<keyword evidence="8 12" id="KW-0067">ATP-binding</keyword>
<dbReference type="InterPro" id="IPR003395">
    <property type="entry name" value="RecF/RecN/SMC_N"/>
</dbReference>
<dbReference type="NCBIfam" id="TIGR00611">
    <property type="entry name" value="recf"/>
    <property type="match status" value="1"/>
</dbReference>
<evidence type="ECO:0000256" key="2">
    <source>
        <dbReference type="ARBA" id="ARBA00008016"/>
    </source>
</evidence>
<gene>
    <name evidence="12 15" type="primary">recF</name>
    <name evidence="15" type="ORF">H9631_10790</name>
</gene>
<proteinExistence type="inferred from homology"/>
<dbReference type="PANTHER" id="PTHR32182">
    <property type="entry name" value="DNA REPLICATION AND REPAIR PROTEIN RECF"/>
    <property type="match status" value="1"/>
</dbReference>
<feature type="domain" description="RecF/RecN/SMC N-terminal" evidence="14">
    <location>
        <begin position="2"/>
        <end position="350"/>
    </location>
</feature>
<dbReference type="InterPro" id="IPR018078">
    <property type="entry name" value="DNA-binding_RecF_CS"/>
</dbReference>
<evidence type="ECO:0000313" key="15">
    <source>
        <dbReference type="EMBL" id="MBD8005573.1"/>
    </source>
</evidence>
<dbReference type="PROSITE" id="PS00618">
    <property type="entry name" value="RECF_2"/>
    <property type="match status" value="1"/>
</dbReference>
<evidence type="ECO:0000259" key="14">
    <source>
        <dbReference type="Pfam" id="PF02463"/>
    </source>
</evidence>
<evidence type="ECO:0000256" key="8">
    <source>
        <dbReference type="ARBA" id="ARBA00022840"/>
    </source>
</evidence>
<dbReference type="RefSeq" id="WP_191812659.1">
    <property type="nucleotide sequence ID" value="NZ_JACSPV010000016.1"/>
</dbReference>
<dbReference type="InterPro" id="IPR001238">
    <property type="entry name" value="DNA-binding_RecF"/>
</dbReference>
<evidence type="ECO:0000256" key="4">
    <source>
        <dbReference type="ARBA" id="ARBA00022490"/>
    </source>
</evidence>
<evidence type="ECO:0000256" key="12">
    <source>
        <dbReference type="HAMAP-Rule" id="MF_00365"/>
    </source>
</evidence>
<comment type="subcellular location">
    <subcellularLocation>
        <location evidence="1 12 13">Cytoplasm</location>
    </subcellularLocation>
</comment>
<evidence type="ECO:0000256" key="5">
    <source>
        <dbReference type="ARBA" id="ARBA00022705"/>
    </source>
</evidence>
<dbReference type="PROSITE" id="PS00617">
    <property type="entry name" value="RECF_1"/>
    <property type="match status" value="1"/>
</dbReference>
<comment type="function">
    <text evidence="12 13">The RecF protein is involved in DNA metabolism; it is required for DNA replication and normal SOS inducibility. RecF binds preferentially to single-stranded, linear DNA. It also seems to bind ATP.</text>
</comment>
<dbReference type="Gene3D" id="3.40.50.300">
    <property type="entry name" value="P-loop containing nucleotide triphosphate hydrolases"/>
    <property type="match status" value="1"/>
</dbReference>
<evidence type="ECO:0000256" key="3">
    <source>
        <dbReference type="ARBA" id="ARBA00020170"/>
    </source>
</evidence>
<dbReference type="InterPro" id="IPR027417">
    <property type="entry name" value="P-loop_NTPase"/>
</dbReference>
<name>A0ABR8VLD2_9BACI</name>
<evidence type="ECO:0000256" key="6">
    <source>
        <dbReference type="ARBA" id="ARBA00022741"/>
    </source>
</evidence>
<sequence>MYIEELALENYRNYEQLSLSFENKVNVFVGENAQGKTNVMEAIYVLGMAKSHRTSNDKELIRWDEDYAKMEGRVKKINGSVPLQLIISKKGKKAKFNHIEQRKLSHYVGNMNVVMFAPEDLRLVKGSPQTRRRFIDMEIGQVSPVYLYDIGQYQKILQQRNHYLKQLQTKRQTDQTFLDILDEQFISVAIKIIKKRFEFIHLLQGWAKPIHAGISRGLETLSIQYKPSLDVSEMLDSSTMITVFEEKISSIREREIDRGISLVGPHRDDVNFFVNGRDVHTFGSQGQQRTTALSVKLAEIELIYSEIGEYPILLLDDVLSELDDYRQSHLLNTIQGKVQTFVTTTTTSGIDHQTIKEADSFFVQNGTITKAQ</sequence>
<keyword evidence="16" id="KW-1185">Reference proteome</keyword>
<accession>A0ABR8VLD2</accession>
<protein>
    <recommendedName>
        <fullName evidence="3 12">DNA replication and repair protein RecF</fullName>
    </recommendedName>
</protein>
<keyword evidence="9 12" id="KW-0238">DNA-binding</keyword>
<comment type="caution">
    <text evidence="15">The sequence shown here is derived from an EMBL/GenBank/DDBJ whole genome shotgun (WGS) entry which is preliminary data.</text>
</comment>
<keyword evidence="5 12" id="KW-0235">DNA replication</keyword>
<dbReference type="Proteomes" id="UP000648182">
    <property type="component" value="Unassembled WGS sequence"/>
</dbReference>
<dbReference type="CDD" id="cd03242">
    <property type="entry name" value="ABC_RecF"/>
    <property type="match status" value="1"/>
</dbReference>
<evidence type="ECO:0000256" key="10">
    <source>
        <dbReference type="ARBA" id="ARBA00023204"/>
    </source>
</evidence>
<keyword evidence="10 12" id="KW-0234">DNA repair</keyword>
<reference evidence="15 16" key="1">
    <citation type="submission" date="2020-08" db="EMBL/GenBank/DDBJ databases">
        <title>A Genomic Blueprint of the Chicken Gut Microbiome.</title>
        <authorList>
            <person name="Gilroy R."/>
            <person name="Ravi A."/>
            <person name="Getino M."/>
            <person name="Pursley I."/>
            <person name="Horton D.L."/>
            <person name="Alikhan N.-F."/>
            <person name="Baker D."/>
            <person name="Gharbi K."/>
            <person name="Hall N."/>
            <person name="Watson M."/>
            <person name="Adriaenssens E.M."/>
            <person name="Foster-Nyarko E."/>
            <person name="Jarju S."/>
            <person name="Secka A."/>
            <person name="Antonio M."/>
            <person name="Oren A."/>
            <person name="Chaudhuri R."/>
            <person name="La Ragione R.M."/>
            <person name="Hildebrand F."/>
            <person name="Pallen M.J."/>
        </authorList>
    </citation>
    <scope>NUCLEOTIDE SEQUENCE [LARGE SCALE GENOMIC DNA]</scope>
    <source>
        <strain evidence="15 16">Sa1BUA2</strain>
    </source>
</reference>
<comment type="similarity">
    <text evidence="2 12 13">Belongs to the RecF family.</text>
</comment>
<organism evidence="15 16">
    <name type="scientific">Bacillus norwichensis</name>
    <dbReference type="NCBI Taxonomy" id="2762217"/>
    <lineage>
        <taxon>Bacteria</taxon>
        <taxon>Bacillati</taxon>
        <taxon>Bacillota</taxon>
        <taxon>Bacilli</taxon>
        <taxon>Bacillales</taxon>
        <taxon>Bacillaceae</taxon>
        <taxon>Bacillus</taxon>
    </lineage>
</organism>